<evidence type="ECO:0000256" key="3">
    <source>
        <dbReference type="ARBA" id="ARBA00022670"/>
    </source>
</evidence>
<keyword evidence="4 7" id="KW-0378">Hydrolase</keyword>
<evidence type="ECO:0000256" key="2">
    <source>
        <dbReference type="ARBA" id="ARBA00022645"/>
    </source>
</evidence>
<dbReference type="InParanoid" id="A0A316V851"/>
<organism evidence="7 8">
    <name type="scientific">Meira miltonrushii</name>
    <dbReference type="NCBI Taxonomy" id="1280837"/>
    <lineage>
        <taxon>Eukaryota</taxon>
        <taxon>Fungi</taxon>
        <taxon>Dikarya</taxon>
        <taxon>Basidiomycota</taxon>
        <taxon>Ustilaginomycotina</taxon>
        <taxon>Exobasidiomycetes</taxon>
        <taxon>Exobasidiales</taxon>
        <taxon>Brachybasidiaceae</taxon>
        <taxon>Meira</taxon>
    </lineage>
</organism>
<dbReference type="RefSeq" id="XP_025352953.1">
    <property type="nucleotide sequence ID" value="XM_025497040.1"/>
</dbReference>
<name>A0A316V851_9BASI</name>
<protein>
    <submittedName>
        <fullName evidence="7">Alpha/beta-hydrolase</fullName>
    </submittedName>
</protein>
<dbReference type="GeneID" id="37018821"/>
<evidence type="ECO:0000256" key="1">
    <source>
        <dbReference type="ARBA" id="ARBA00009431"/>
    </source>
</evidence>
<dbReference type="EMBL" id="KZ819605">
    <property type="protein sequence ID" value="PWN32651.1"/>
    <property type="molecule type" value="Genomic_DNA"/>
</dbReference>
<evidence type="ECO:0000256" key="4">
    <source>
        <dbReference type="ARBA" id="ARBA00022801"/>
    </source>
</evidence>
<dbReference type="InterPro" id="IPR001563">
    <property type="entry name" value="Peptidase_S10"/>
</dbReference>
<proteinExistence type="inferred from homology"/>
<dbReference type="GO" id="GO:0006508">
    <property type="term" value="P:proteolysis"/>
    <property type="evidence" value="ECO:0007669"/>
    <property type="project" value="UniProtKB-KW"/>
</dbReference>
<gene>
    <name evidence="7" type="ORF">FA14DRAFT_137665</name>
</gene>
<dbReference type="InterPro" id="IPR029058">
    <property type="entry name" value="AB_hydrolase_fold"/>
</dbReference>
<keyword evidence="5" id="KW-0325">Glycoprotein</keyword>
<evidence type="ECO:0000313" key="8">
    <source>
        <dbReference type="Proteomes" id="UP000245771"/>
    </source>
</evidence>
<evidence type="ECO:0000256" key="6">
    <source>
        <dbReference type="SAM" id="SignalP"/>
    </source>
</evidence>
<dbReference type="OrthoDB" id="443318at2759"/>
<feature type="signal peptide" evidence="6">
    <location>
        <begin position="1"/>
        <end position="29"/>
    </location>
</feature>
<dbReference type="GO" id="GO:0004185">
    <property type="term" value="F:serine-type carboxypeptidase activity"/>
    <property type="evidence" value="ECO:0007669"/>
    <property type="project" value="InterPro"/>
</dbReference>
<dbReference type="AlphaFoldDB" id="A0A316V851"/>
<dbReference type="Gene3D" id="3.40.50.1820">
    <property type="entry name" value="alpha/beta hydrolase"/>
    <property type="match status" value="1"/>
</dbReference>
<sequence>MMITKLKVSLIYLFALALAIVAHARLAQATSNVAEPSAGCEQCHSSLSFEGKQAEQYKVGNDIPTLPFRTKTSWAGMMPLTGPKITNASVFFWLWGQDATVSGEDLVIWLAGGPGCSAVMGGMMEQSGPFIYRNIRHYNTTVNPYSWTKVANVLYVENPVGVSLSVGDTDNISSEDAAIDFVSFLENFFATFPELCEKKLWLAGESWAGTMLPYAQAAILDKQPKHVPEVQGTLVISGLETTHNVSEDLVAYQYAKVNQKIMNLTDGDLAGVKDESDRCNLTSYLEQNLHYPPRGRLPGFSSNDCDPWEAGLNGNFDAYNIAAPEASNEDSQAYGAIPNFFRNETVQAYIHSPPKDDAKRCVRHMFYPDGDQSLAPDRSPDFNRPLLARMIERSKKYMLLACEYDYKIITNGTALALQNLTWNGSQGFSKPPLTPIFDVDKIQRGLATTERNLTFATIKGSGHFMGHDLPALSLAAITELIGKGDWTKK</sequence>
<keyword evidence="3" id="KW-0645">Protease</keyword>
<dbReference type="Pfam" id="PF00450">
    <property type="entry name" value="Peptidase_S10"/>
    <property type="match status" value="1"/>
</dbReference>
<evidence type="ECO:0000256" key="5">
    <source>
        <dbReference type="ARBA" id="ARBA00023180"/>
    </source>
</evidence>
<dbReference type="PRINTS" id="PR00724">
    <property type="entry name" value="CRBOXYPTASEC"/>
</dbReference>
<keyword evidence="8" id="KW-1185">Reference proteome</keyword>
<dbReference type="STRING" id="1280837.A0A316V851"/>
<evidence type="ECO:0000313" key="7">
    <source>
        <dbReference type="EMBL" id="PWN32651.1"/>
    </source>
</evidence>
<keyword evidence="2" id="KW-0121">Carboxypeptidase</keyword>
<dbReference type="SUPFAM" id="SSF53474">
    <property type="entry name" value="alpha/beta-Hydrolases"/>
    <property type="match status" value="1"/>
</dbReference>
<dbReference type="Proteomes" id="UP000245771">
    <property type="component" value="Unassembled WGS sequence"/>
</dbReference>
<accession>A0A316V851</accession>
<reference evidence="7 8" key="1">
    <citation type="journal article" date="2018" name="Mol. Biol. Evol.">
        <title>Broad Genomic Sampling Reveals a Smut Pathogenic Ancestry of the Fungal Clade Ustilaginomycotina.</title>
        <authorList>
            <person name="Kijpornyongpan T."/>
            <person name="Mondo S.J."/>
            <person name="Barry K."/>
            <person name="Sandor L."/>
            <person name="Lee J."/>
            <person name="Lipzen A."/>
            <person name="Pangilinan J."/>
            <person name="LaButti K."/>
            <person name="Hainaut M."/>
            <person name="Henrissat B."/>
            <person name="Grigoriev I.V."/>
            <person name="Spatafora J.W."/>
            <person name="Aime M.C."/>
        </authorList>
    </citation>
    <scope>NUCLEOTIDE SEQUENCE [LARGE SCALE GENOMIC DNA]</scope>
    <source>
        <strain evidence="7 8">MCA 3882</strain>
    </source>
</reference>
<keyword evidence="6" id="KW-0732">Signal</keyword>
<feature type="chain" id="PRO_5016338613" evidence="6">
    <location>
        <begin position="30"/>
        <end position="489"/>
    </location>
</feature>
<comment type="similarity">
    <text evidence="1">Belongs to the peptidase S10 family.</text>
</comment>
<dbReference type="PANTHER" id="PTHR11802">
    <property type="entry name" value="SERINE PROTEASE FAMILY S10 SERINE CARBOXYPEPTIDASE"/>
    <property type="match status" value="1"/>
</dbReference>
<dbReference type="PANTHER" id="PTHR11802:SF479">
    <property type="entry name" value="CARBOXYPEPTIDASE"/>
    <property type="match status" value="1"/>
</dbReference>